<evidence type="ECO:0000259" key="2">
    <source>
        <dbReference type="Pfam" id="PF04425"/>
    </source>
</evidence>
<feature type="domain" description="Bul1 N-terminal" evidence="2">
    <location>
        <begin position="25"/>
        <end position="281"/>
    </location>
</feature>
<comment type="caution">
    <text evidence="3">The sequence shown here is derived from an EMBL/GenBank/DDBJ whole genome shotgun (WGS) entry which is preliminary data.</text>
</comment>
<feature type="compositionally biased region" description="Pro residues" evidence="1">
    <location>
        <begin position="10"/>
        <end position="19"/>
    </location>
</feature>
<dbReference type="EMBL" id="SWFT01000124">
    <property type="protein sequence ID" value="KAA8899323.1"/>
    <property type="molecule type" value="Genomic_DNA"/>
</dbReference>
<dbReference type="OrthoDB" id="3997979at2759"/>
<dbReference type="PANTHER" id="PTHR31904">
    <property type="entry name" value="BYPASS OF STOP CODON PROTEIN 5-RELATED"/>
    <property type="match status" value="1"/>
</dbReference>
<sequence length="601" mass="67559">MAPPASTMEPTPPLTPHTPQPLASPTEECSILPSYHMYTHIVTGEPCRHRSHRLPPDYNSEDESDDSPAMSRASSPAVVPARAPMAALHPRQDVVAEATALGDSKLLDRLLKLEDRNVDGLDIAVHFTRESCKLGVPSTEIAQRDKYTEGDTLQGYITIDNNTDTTIMFDSFLILLEGVYTSHSTGFKRQFLQMLDFGASYNPARINRLVGDNDYPYRLLDTYIDPVDGRQAGFSFGGQVERRVNARGRYKRFFAFTLPPGILDCECEENIPEHLQLPPTMSNELASISYAITTRIIGWNHNATSDDNQWYIFKQHAHPITVEPQRNSYHNALERLDLSERMYYNFIHRIEEELQQRTLHEKGERHGLPTTIKSTALVEETHTFGPTSRGALVVSLKRSVPTIWLSAKKIGLSLSLSLEYTSDDISKAPKIKQSLVTIQEIDYATDQSLPFSLGVFLFNNPVTATSHDADTLDYAIESTRKLAGLLRNVAIDEQVRLNADVVNHVKAMCKLRWKSTTHVMKTFNKGSTISKRANKVPWQKIGPNTVGKQVTIDIDHRHFTSENLTPCWNLCMTGKFHILKITFVLGSGQKVNLKLPLHLKA</sequence>
<dbReference type="InterPro" id="IPR007519">
    <property type="entry name" value="Bul1_N"/>
</dbReference>
<dbReference type="Proteomes" id="UP000449547">
    <property type="component" value="Unassembled WGS sequence"/>
</dbReference>
<evidence type="ECO:0000313" key="4">
    <source>
        <dbReference type="Proteomes" id="UP000449547"/>
    </source>
</evidence>
<name>A0A642UHT1_DIURU</name>
<evidence type="ECO:0000313" key="3">
    <source>
        <dbReference type="EMBL" id="KAA8899323.1"/>
    </source>
</evidence>
<organism evidence="3 4">
    <name type="scientific">Diutina rugosa</name>
    <name type="common">Yeast</name>
    <name type="synonym">Candida rugosa</name>
    <dbReference type="NCBI Taxonomy" id="5481"/>
    <lineage>
        <taxon>Eukaryota</taxon>
        <taxon>Fungi</taxon>
        <taxon>Dikarya</taxon>
        <taxon>Ascomycota</taxon>
        <taxon>Saccharomycotina</taxon>
        <taxon>Pichiomycetes</taxon>
        <taxon>Debaryomycetaceae</taxon>
        <taxon>Diutina</taxon>
    </lineage>
</organism>
<reference evidence="3 4" key="1">
    <citation type="submission" date="2019-07" db="EMBL/GenBank/DDBJ databases">
        <title>Genome assembly of two rare yeast pathogens: Diutina rugosa and Trichomonascus ciferrii.</title>
        <authorList>
            <person name="Mixao V."/>
            <person name="Saus E."/>
            <person name="Hansen A."/>
            <person name="Lass-Flor C."/>
            <person name="Gabaldon T."/>
        </authorList>
    </citation>
    <scope>NUCLEOTIDE SEQUENCE [LARGE SCALE GENOMIC DNA]</scope>
    <source>
        <strain evidence="3 4">CBS 613</strain>
    </source>
</reference>
<dbReference type="VEuPathDB" id="FungiDB:DIURU_004345"/>
<protein>
    <recommendedName>
        <fullName evidence="2">Bul1 N-terminal domain-containing protein</fullName>
    </recommendedName>
</protein>
<evidence type="ECO:0000256" key="1">
    <source>
        <dbReference type="SAM" id="MobiDB-lite"/>
    </source>
</evidence>
<dbReference type="InterPro" id="IPR039634">
    <property type="entry name" value="Bul1-like"/>
</dbReference>
<feature type="compositionally biased region" description="Low complexity" evidence="1">
    <location>
        <begin position="67"/>
        <end position="78"/>
    </location>
</feature>
<feature type="region of interest" description="Disordered" evidence="1">
    <location>
        <begin position="1"/>
        <end position="26"/>
    </location>
</feature>
<dbReference type="RefSeq" id="XP_034010837.1">
    <property type="nucleotide sequence ID" value="XM_034157208.1"/>
</dbReference>
<dbReference type="GeneID" id="54782996"/>
<feature type="region of interest" description="Disordered" evidence="1">
    <location>
        <begin position="47"/>
        <end position="78"/>
    </location>
</feature>
<dbReference type="PANTHER" id="PTHR31904:SF1">
    <property type="entry name" value="BYPASS OF STOP CODON PROTEIN 5-RELATED"/>
    <property type="match status" value="1"/>
</dbReference>
<dbReference type="Pfam" id="PF04425">
    <property type="entry name" value="Bul1_N"/>
    <property type="match status" value="1"/>
</dbReference>
<gene>
    <name evidence="3" type="ORF">DIURU_004345</name>
</gene>
<keyword evidence="4" id="KW-1185">Reference proteome</keyword>
<dbReference type="AlphaFoldDB" id="A0A642UHT1"/>
<accession>A0A642UHT1</accession>
<proteinExistence type="predicted"/>